<reference evidence="2 3" key="1">
    <citation type="journal article" date="2011" name="Front. Microbiol.">
        <title>Genomic signatures of strain selection and enhancement in Bacillus atrophaeus var. globigii, a historical biowarfare simulant.</title>
        <authorList>
            <person name="Gibbons H.S."/>
            <person name="Broomall S.M."/>
            <person name="McNew L.A."/>
            <person name="Daligault H."/>
            <person name="Chapman C."/>
            <person name="Bruce D."/>
            <person name="Karavis M."/>
            <person name="Krepps M."/>
            <person name="McGregor P.A."/>
            <person name="Hong C."/>
            <person name="Park K.H."/>
            <person name="Akmal A."/>
            <person name="Feldman A."/>
            <person name="Lin J.S."/>
            <person name="Chang W.E."/>
            <person name="Higgs B.W."/>
            <person name="Demirev P."/>
            <person name="Lindquist J."/>
            <person name="Liem A."/>
            <person name="Fochler E."/>
            <person name="Read T.D."/>
            <person name="Tapia R."/>
            <person name="Johnson S."/>
            <person name="Bishop-Lilly K.A."/>
            <person name="Detter C."/>
            <person name="Han C."/>
            <person name="Sozhamannan S."/>
            <person name="Rosenzweig C.N."/>
            <person name="Skowronski E.W."/>
        </authorList>
    </citation>
    <scope>NUCLEOTIDE SEQUENCE [LARGE SCALE GENOMIC DNA]</scope>
    <source>
        <strain evidence="2 3">1942</strain>
    </source>
</reference>
<feature type="compositionally biased region" description="Polar residues" evidence="1">
    <location>
        <begin position="22"/>
        <end position="33"/>
    </location>
</feature>
<dbReference type="EMBL" id="CP002207">
    <property type="protein sequence ID" value="ADP31270.1"/>
    <property type="molecule type" value="Genomic_DNA"/>
</dbReference>
<name>A0ABM5LTS2_BACA1</name>
<evidence type="ECO:0000256" key="1">
    <source>
        <dbReference type="SAM" id="MobiDB-lite"/>
    </source>
</evidence>
<organism evidence="2 3">
    <name type="scientific">Bacillus atrophaeus (strain 1942)</name>
    <dbReference type="NCBI Taxonomy" id="720555"/>
    <lineage>
        <taxon>Bacteria</taxon>
        <taxon>Bacillati</taxon>
        <taxon>Bacillota</taxon>
        <taxon>Bacilli</taxon>
        <taxon>Bacillales</taxon>
        <taxon>Bacillaceae</taxon>
        <taxon>Bacillus</taxon>
    </lineage>
</organism>
<dbReference type="Proteomes" id="UP000006867">
    <property type="component" value="Chromosome"/>
</dbReference>
<evidence type="ECO:0000313" key="3">
    <source>
        <dbReference type="Proteomes" id="UP000006867"/>
    </source>
</evidence>
<accession>A0ABM5LTS2</accession>
<evidence type="ECO:0000313" key="2">
    <source>
        <dbReference type="EMBL" id="ADP31270.1"/>
    </source>
</evidence>
<protein>
    <recommendedName>
        <fullName evidence="4">Acid-soluble spore protein P</fullName>
    </recommendedName>
</protein>
<evidence type="ECO:0008006" key="4">
    <source>
        <dbReference type="Google" id="ProtNLM"/>
    </source>
</evidence>
<gene>
    <name evidence="2" type="ordered locus">BATR1942_01560</name>
</gene>
<feature type="compositionally biased region" description="Basic residues" evidence="1">
    <location>
        <begin position="1"/>
        <end position="20"/>
    </location>
</feature>
<sequence length="33" mass="3560">MTKQKGGSHNKQNSKSKPKQKTSGSSNGQNGYH</sequence>
<proteinExistence type="predicted"/>
<keyword evidence="3" id="KW-1185">Reference proteome</keyword>
<feature type="region of interest" description="Disordered" evidence="1">
    <location>
        <begin position="1"/>
        <end position="33"/>
    </location>
</feature>